<reference evidence="1 2" key="1">
    <citation type="journal article" date="2016" name="Nat. Commun.">
        <title>Microbial interactions lead to rapid micro-scale successions on model marine particles.</title>
        <authorList>
            <person name="Datta M.S."/>
            <person name="Sliwerska E."/>
            <person name="Gore J."/>
            <person name="Polz M.F."/>
            <person name="Cordero O.X."/>
        </authorList>
    </citation>
    <scope>NUCLEOTIDE SEQUENCE [LARGE SCALE GENOMIC DNA]</scope>
    <source>
        <strain evidence="1 2">4G03</strain>
    </source>
</reference>
<dbReference type="EMBL" id="PDUU01000004">
    <property type="protein sequence ID" value="PHN97929.1"/>
    <property type="molecule type" value="Genomic_DNA"/>
</dbReference>
<evidence type="ECO:0000313" key="1">
    <source>
        <dbReference type="EMBL" id="PHN97929.1"/>
    </source>
</evidence>
<sequence>MLISPFQNLSKKQEQNLTIFLIVSTLILILCMLYLDSFLKNEVCKNGIISFELAKDIAVSEKYINSWNETSKIACGISLGLDYLFLISYSLLIAVFIHKFNKKLWKDSSLYSFGVILIFSLFFAGFCDAIENIGLIKLLMGSTKQQWSSVAYFFAIPKFVFIAIGILYILFNFVYLLFKKQNK</sequence>
<proteinExistence type="predicted"/>
<comment type="caution">
    <text evidence="1">The sequence shown here is derived from an EMBL/GenBank/DDBJ whole genome shotgun (WGS) entry which is preliminary data.</text>
</comment>
<dbReference type="Proteomes" id="UP000222163">
    <property type="component" value="Unassembled WGS sequence"/>
</dbReference>
<evidence type="ECO:0000313" key="2">
    <source>
        <dbReference type="Proteomes" id="UP000222163"/>
    </source>
</evidence>
<accession>A0A497ZCU0</accession>
<gene>
    <name evidence="1" type="ORF">CSC81_05825</name>
</gene>
<protein>
    <submittedName>
        <fullName evidence="1">Uncharacterized protein</fullName>
    </submittedName>
</protein>
<name>A0A2G1BVP9_9FLAO</name>
<dbReference type="AlphaFoldDB" id="A0A2G1BVP9"/>
<accession>A0A2G1BVP9</accession>
<organism evidence="1 2">
    <name type="scientific">Tenacibaculum discolor</name>
    <dbReference type="NCBI Taxonomy" id="361581"/>
    <lineage>
        <taxon>Bacteria</taxon>
        <taxon>Pseudomonadati</taxon>
        <taxon>Bacteroidota</taxon>
        <taxon>Flavobacteriia</taxon>
        <taxon>Flavobacteriales</taxon>
        <taxon>Flavobacteriaceae</taxon>
        <taxon>Tenacibaculum</taxon>
    </lineage>
</organism>